<keyword evidence="1" id="KW-0853">WD repeat</keyword>
<dbReference type="Pfam" id="PF00400">
    <property type="entry name" value="WD40"/>
    <property type="match status" value="3"/>
</dbReference>
<sequence length="717" mass="85214">MFKSHILEIDQTLICQQHNSPITIIVTEQNFTGEERLQCEICWKNNQNSLHTTPYQLYLEKIKEQQDDFCKHLNIIIMKNLSMIEQLKDSINQIKTQFIQKLKDCEEKITIWNTQLMELGNQNSQYSIYNEINMLVQNQSKMNDLLELIRNIKNLNYDYSSKIQFQLNNVMDTTKYDNCLQHLLDINQMDILQLIDGSTILTSITQNIMKKKSLCQVHNQEIVYVDKSQNVDIEQRTSCLKCNRRVGDILEDFLKKWESYCQDGKQQLKDEFYDLKSQVQFSNNLLKQIKQDICQIIDEKIDENIKILKSSYNKYYRGVWELNNLLNQEGLNNIALKLSMEESYQVFKQIYNQDNSILMSKINYILQQLENYTTKQDVKTIEYQDIYSINQNKNQNKDQNKCDDYLCLTIAFNSSNTIMLSGLGEKIKSWLFIDGQLVEVGTLVGHTDNISCLVFSKYSNSFVSGALDYGIKVWKEKTQFKWEGSQLYLQHFDFISCLILSQDEDFLFSGSHDRTIRIWKLDFTQNLLQQVQCLEYHTNQIFSMSINNSQSQLVSCGQDKQIILWEKGNNNQWQFKQKIEQSIQDFGYRMQFISDTQFIWLNKGRRSYIFFFELDQGIYIEKQNKQIYLGDDDCEDEDFFPIWYNHKIQVIFVKNKKTIYTFKKEKDDNINLITKIQIFNDPKFYGQFTNNGKYLVAIYQKENKNQQQFVIKQLDYK</sequence>
<dbReference type="PROSITE" id="PS50294">
    <property type="entry name" value="WD_REPEATS_REGION"/>
    <property type="match status" value="3"/>
</dbReference>
<comment type="caution">
    <text evidence="2">The sequence shown here is derived from an EMBL/GenBank/DDBJ whole genome shotgun (WGS) entry which is preliminary data.</text>
</comment>
<protein>
    <recommendedName>
        <fullName evidence="4">WD40-repeat-containing domain</fullName>
    </recommendedName>
</protein>
<keyword evidence="3" id="KW-1185">Reference proteome</keyword>
<dbReference type="Proteomes" id="UP000689195">
    <property type="component" value="Unassembled WGS sequence"/>
</dbReference>
<proteinExistence type="predicted"/>
<accession>A0A8S1VBL6</accession>
<dbReference type="SMART" id="SM00320">
    <property type="entry name" value="WD40"/>
    <property type="match status" value="3"/>
</dbReference>
<gene>
    <name evidence="2" type="ORF">PPENT_87.1.T0610031</name>
</gene>
<dbReference type="PANTHER" id="PTHR19920">
    <property type="entry name" value="WD40 PROTEIN CIAO1"/>
    <property type="match status" value="1"/>
</dbReference>
<dbReference type="EMBL" id="CAJJDO010000061">
    <property type="protein sequence ID" value="CAD8174324.1"/>
    <property type="molecule type" value="Genomic_DNA"/>
</dbReference>
<reference evidence="2" key="1">
    <citation type="submission" date="2021-01" db="EMBL/GenBank/DDBJ databases">
        <authorList>
            <consortium name="Genoscope - CEA"/>
            <person name="William W."/>
        </authorList>
    </citation>
    <scope>NUCLEOTIDE SEQUENCE</scope>
</reference>
<evidence type="ECO:0008006" key="4">
    <source>
        <dbReference type="Google" id="ProtNLM"/>
    </source>
</evidence>
<feature type="repeat" description="WD" evidence="1">
    <location>
        <begin position="534"/>
        <end position="566"/>
    </location>
</feature>
<evidence type="ECO:0000313" key="3">
    <source>
        <dbReference type="Proteomes" id="UP000689195"/>
    </source>
</evidence>
<dbReference type="GO" id="GO:0016226">
    <property type="term" value="P:iron-sulfur cluster assembly"/>
    <property type="evidence" value="ECO:0007669"/>
    <property type="project" value="TreeGrafter"/>
</dbReference>
<dbReference type="InterPro" id="IPR001680">
    <property type="entry name" value="WD40_rpt"/>
</dbReference>
<evidence type="ECO:0000313" key="2">
    <source>
        <dbReference type="EMBL" id="CAD8174324.1"/>
    </source>
</evidence>
<evidence type="ECO:0000256" key="1">
    <source>
        <dbReference type="PROSITE-ProRule" id="PRU00221"/>
    </source>
</evidence>
<dbReference type="AlphaFoldDB" id="A0A8S1VBL6"/>
<dbReference type="GO" id="GO:0097361">
    <property type="term" value="C:cytosolic [4Fe-4S] assembly targeting complex"/>
    <property type="evidence" value="ECO:0007669"/>
    <property type="project" value="TreeGrafter"/>
</dbReference>
<dbReference type="PROSITE" id="PS50082">
    <property type="entry name" value="WD_REPEATS_2"/>
    <property type="match status" value="3"/>
</dbReference>
<dbReference type="PANTHER" id="PTHR19920:SF0">
    <property type="entry name" value="CYTOSOLIC IRON-SULFUR PROTEIN ASSEMBLY PROTEIN CIAO1-RELATED"/>
    <property type="match status" value="1"/>
</dbReference>
<name>A0A8S1VBL6_9CILI</name>
<dbReference type="OrthoDB" id="290798at2759"/>
<feature type="repeat" description="WD" evidence="1">
    <location>
        <begin position="488"/>
        <end position="529"/>
    </location>
</feature>
<feature type="repeat" description="WD" evidence="1">
    <location>
        <begin position="443"/>
        <end position="475"/>
    </location>
</feature>
<organism evidence="2 3">
    <name type="scientific">Paramecium pentaurelia</name>
    <dbReference type="NCBI Taxonomy" id="43138"/>
    <lineage>
        <taxon>Eukaryota</taxon>
        <taxon>Sar</taxon>
        <taxon>Alveolata</taxon>
        <taxon>Ciliophora</taxon>
        <taxon>Intramacronucleata</taxon>
        <taxon>Oligohymenophorea</taxon>
        <taxon>Peniculida</taxon>
        <taxon>Parameciidae</taxon>
        <taxon>Paramecium</taxon>
    </lineage>
</organism>